<evidence type="ECO:0000256" key="9">
    <source>
        <dbReference type="SAM" id="SignalP"/>
    </source>
</evidence>
<dbReference type="STRING" id="1123397.SAMN05660831_01733"/>
<feature type="signal peptide" evidence="9">
    <location>
        <begin position="1"/>
        <end position="22"/>
    </location>
</feature>
<keyword evidence="7" id="KW-0317">Glutathione biosynthesis</keyword>
<keyword evidence="7" id="KW-0808">Transferase</keyword>
<evidence type="ECO:0000313" key="11">
    <source>
        <dbReference type="Proteomes" id="UP000198611"/>
    </source>
</evidence>
<feature type="binding site" evidence="6">
    <location>
        <position position="405"/>
    </location>
    <ligand>
        <name>L-glutamate</name>
        <dbReference type="ChEBI" id="CHEBI:29985"/>
    </ligand>
</feature>
<keyword evidence="7 10" id="KW-0378">Hydrolase</keyword>
<dbReference type="PRINTS" id="PR01210">
    <property type="entry name" value="GGTRANSPTASE"/>
</dbReference>
<evidence type="ECO:0000256" key="5">
    <source>
        <dbReference type="PIRSR" id="PIRSR600101-1"/>
    </source>
</evidence>
<dbReference type="InterPro" id="IPR043137">
    <property type="entry name" value="GGT_ssub_C"/>
</dbReference>
<feature type="region of interest" description="Disordered" evidence="8">
    <location>
        <begin position="510"/>
        <end position="554"/>
    </location>
</feature>
<feature type="binding site" evidence="6">
    <location>
        <position position="92"/>
    </location>
    <ligand>
        <name>L-glutamate</name>
        <dbReference type="ChEBI" id="CHEBI:29985"/>
    </ligand>
</feature>
<reference evidence="10 11" key="1">
    <citation type="submission" date="2016-10" db="EMBL/GenBank/DDBJ databases">
        <authorList>
            <person name="de Groot N.N."/>
        </authorList>
    </citation>
    <scope>NUCLEOTIDE SEQUENCE [LARGE SCALE GENOMIC DNA]</scope>
    <source>
        <strain evidence="10 11">HL3</strain>
    </source>
</reference>
<feature type="binding site" evidence="6">
    <location>
        <begin position="434"/>
        <end position="435"/>
    </location>
    <ligand>
        <name>L-glutamate</name>
        <dbReference type="ChEBI" id="CHEBI:29985"/>
    </ligand>
</feature>
<comment type="catalytic activity">
    <reaction evidence="1 7">
        <text>an S-substituted glutathione + H2O = an S-substituted L-cysteinylglycine + L-glutamate</text>
        <dbReference type="Rhea" id="RHEA:59468"/>
        <dbReference type="ChEBI" id="CHEBI:15377"/>
        <dbReference type="ChEBI" id="CHEBI:29985"/>
        <dbReference type="ChEBI" id="CHEBI:90779"/>
        <dbReference type="ChEBI" id="CHEBI:143103"/>
        <dbReference type="EC" id="3.4.19.13"/>
    </reaction>
</comment>
<organism evidence="10 11">
    <name type="scientific">Thiohalospira halophila DSM 15071</name>
    <dbReference type="NCBI Taxonomy" id="1123397"/>
    <lineage>
        <taxon>Bacteria</taxon>
        <taxon>Pseudomonadati</taxon>
        <taxon>Pseudomonadota</taxon>
        <taxon>Gammaproteobacteria</taxon>
        <taxon>Thiohalospirales</taxon>
        <taxon>Thiohalospiraceae</taxon>
        <taxon>Thiohalospira</taxon>
    </lineage>
</organism>
<dbReference type="GO" id="GO:0006750">
    <property type="term" value="P:glutathione biosynthetic process"/>
    <property type="evidence" value="ECO:0007669"/>
    <property type="project" value="UniProtKB-KW"/>
</dbReference>
<dbReference type="InterPro" id="IPR051792">
    <property type="entry name" value="GGT_bact"/>
</dbReference>
<comment type="PTM">
    <text evidence="7">Cleaved by autocatalysis into a large and a small subunit.</text>
</comment>
<comment type="subunit">
    <text evidence="7">This enzyme consists of two polypeptide chains, which are synthesized in precursor form from a single polypeptide.</text>
</comment>
<dbReference type="RefSeq" id="WP_093428371.1">
    <property type="nucleotide sequence ID" value="NZ_FOMJ01000005.1"/>
</dbReference>
<accession>A0A1I1SUC2</accession>
<dbReference type="PANTHER" id="PTHR43199">
    <property type="entry name" value="GLUTATHIONE HYDROLASE"/>
    <property type="match status" value="1"/>
</dbReference>
<dbReference type="EC" id="3.4.19.13" evidence="7"/>
<evidence type="ECO:0000256" key="8">
    <source>
        <dbReference type="SAM" id="MobiDB-lite"/>
    </source>
</evidence>
<dbReference type="EMBL" id="FOMJ01000005">
    <property type="protein sequence ID" value="SFD47503.1"/>
    <property type="molecule type" value="Genomic_DNA"/>
</dbReference>
<evidence type="ECO:0000256" key="6">
    <source>
        <dbReference type="PIRSR" id="PIRSR600101-2"/>
    </source>
</evidence>
<comment type="catalytic activity">
    <reaction evidence="2 7">
        <text>glutathione + H2O = L-cysteinylglycine + L-glutamate</text>
        <dbReference type="Rhea" id="RHEA:28807"/>
        <dbReference type="ChEBI" id="CHEBI:15377"/>
        <dbReference type="ChEBI" id="CHEBI:29985"/>
        <dbReference type="ChEBI" id="CHEBI:57925"/>
        <dbReference type="ChEBI" id="CHEBI:61694"/>
        <dbReference type="EC" id="3.4.19.13"/>
    </reaction>
</comment>
<dbReference type="InterPro" id="IPR000101">
    <property type="entry name" value="GGT_peptidase"/>
</dbReference>
<evidence type="ECO:0000256" key="1">
    <source>
        <dbReference type="ARBA" id="ARBA00001049"/>
    </source>
</evidence>
<name>A0A1I1SUC2_9GAMM</name>
<keyword evidence="7" id="KW-0865">Zymogen</keyword>
<dbReference type="Gene3D" id="3.60.20.40">
    <property type="match status" value="1"/>
</dbReference>
<comment type="catalytic activity">
    <reaction evidence="4 7">
        <text>an N-terminal (5-L-glutamyl)-[peptide] + an alpha-amino acid = 5-L-glutamyl amino acid + an N-terminal L-alpha-aminoacyl-[peptide]</text>
        <dbReference type="Rhea" id="RHEA:23904"/>
        <dbReference type="Rhea" id="RHEA-COMP:9780"/>
        <dbReference type="Rhea" id="RHEA-COMP:9795"/>
        <dbReference type="ChEBI" id="CHEBI:77644"/>
        <dbReference type="ChEBI" id="CHEBI:78597"/>
        <dbReference type="ChEBI" id="CHEBI:78599"/>
        <dbReference type="ChEBI" id="CHEBI:78608"/>
        <dbReference type="EC" id="2.3.2.2"/>
    </reaction>
</comment>
<dbReference type="InterPro" id="IPR029055">
    <property type="entry name" value="Ntn_hydrolases_N"/>
</dbReference>
<dbReference type="Proteomes" id="UP000198611">
    <property type="component" value="Unassembled WGS sequence"/>
</dbReference>
<dbReference type="AlphaFoldDB" id="A0A1I1SUC2"/>
<feature type="active site" description="Nucleophile" evidence="5">
    <location>
        <position position="363"/>
    </location>
</feature>
<dbReference type="PANTHER" id="PTHR43199:SF6">
    <property type="entry name" value="GLUTATHIONE HYDROLASE PROENZYME"/>
    <property type="match status" value="1"/>
</dbReference>
<dbReference type="UniPathway" id="UPA00204"/>
<dbReference type="GO" id="GO:0006751">
    <property type="term" value="P:glutathione catabolic process"/>
    <property type="evidence" value="ECO:0007669"/>
    <property type="project" value="UniProtKB-UniRule"/>
</dbReference>
<comment type="similarity">
    <text evidence="7">Belongs to the gamma-glutamyltransferase family.</text>
</comment>
<keyword evidence="11" id="KW-1185">Reference proteome</keyword>
<dbReference type="GO" id="GO:0103068">
    <property type="term" value="F:leukotriene C4 gamma-glutamyl transferase activity"/>
    <property type="evidence" value="ECO:0007669"/>
    <property type="project" value="UniProtKB-EC"/>
</dbReference>
<dbReference type="EC" id="2.3.2.2" evidence="7"/>
<evidence type="ECO:0000313" key="10">
    <source>
        <dbReference type="EMBL" id="SFD47503.1"/>
    </source>
</evidence>
<comment type="pathway">
    <text evidence="7">Sulfur metabolism; glutathione metabolism.</text>
</comment>
<dbReference type="GO" id="GO:0036374">
    <property type="term" value="F:glutathione hydrolase activity"/>
    <property type="evidence" value="ECO:0007669"/>
    <property type="project" value="UniProtKB-UniRule"/>
</dbReference>
<proteinExistence type="inferred from homology"/>
<feature type="binding site" evidence="6">
    <location>
        <begin position="381"/>
        <end position="383"/>
    </location>
    <ligand>
        <name>L-glutamate</name>
        <dbReference type="ChEBI" id="CHEBI:29985"/>
    </ligand>
</feature>
<dbReference type="SUPFAM" id="SSF56235">
    <property type="entry name" value="N-terminal nucleophile aminohydrolases (Ntn hydrolases)"/>
    <property type="match status" value="1"/>
</dbReference>
<dbReference type="NCBIfam" id="TIGR00066">
    <property type="entry name" value="g_glut_trans"/>
    <property type="match status" value="1"/>
</dbReference>
<evidence type="ECO:0000256" key="3">
    <source>
        <dbReference type="ARBA" id="ARBA00023315"/>
    </source>
</evidence>
<evidence type="ECO:0000256" key="7">
    <source>
        <dbReference type="RuleBase" id="RU368036"/>
    </source>
</evidence>
<evidence type="ECO:0000256" key="4">
    <source>
        <dbReference type="ARBA" id="ARBA00047417"/>
    </source>
</evidence>
<sequence length="554" mass="57263">MRARLRTLAGVVLAALALPAPAASGTAAVATAHPVATEAAFEVLEAGGNAFDAAVAASAALGVAEPYSSGIGGGGFWLLDPAEGEAVMVDGREAAPAAATATMYQDESGDLVEGASMNGPLAAGIPGAPAAWDHIASEYGALSLARSLEPAIRTAREGFEVTPHYRRMAGFRQEVIQRWPAGAETFLADGEVPAEGTLIRQPELADTLQALADQGRDGFYRGPVAAALVEGAREAGGVWNEADLADYAVVEREPVTLEVDGWRIHAASLPSSGGMVLGETFNILDGYAPERGSAGTIHLTVEALRRAYRDRNAHLGDPDFVEPPAHLLDPAYAAGLRTGIRRDRATPSEALAPVPAAAGGHHTSHLSIVDGDGNRVSATLSINYPFGSGFVAPGTGVVLNNEMDDFAAKPGEPNAYGLVQGEANAVEPGKRPLSSMTPVVMERGNDFAVLGSPGGSRIITQVLLGIRSVMAGDRAGAVVERPRYHHQYLPDVVEYEPGALSAATREALEERGHELEEDGPWGNMQAITGGPAGVEAASDPRGEGMAAVRPVAAP</sequence>
<dbReference type="Gene3D" id="1.10.246.130">
    <property type="match status" value="1"/>
</dbReference>
<gene>
    <name evidence="10" type="ORF">SAMN05660831_01733</name>
</gene>
<dbReference type="InterPro" id="IPR043138">
    <property type="entry name" value="GGT_lsub"/>
</dbReference>
<feature type="chain" id="PRO_5011475421" description="Glutathione hydrolase proenzyme" evidence="9">
    <location>
        <begin position="23"/>
        <end position="554"/>
    </location>
</feature>
<feature type="binding site" evidence="6">
    <location>
        <position position="455"/>
    </location>
    <ligand>
        <name>L-glutamate</name>
        <dbReference type="ChEBI" id="CHEBI:29985"/>
    </ligand>
</feature>
<dbReference type="Pfam" id="PF01019">
    <property type="entry name" value="G_glu_transpept"/>
    <property type="match status" value="1"/>
</dbReference>
<keyword evidence="9" id="KW-0732">Signal</keyword>
<dbReference type="OrthoDB" id="5297205at2"/>
<keyword evidence="3 7" id="KW-0012">Acyltransferase</keyword>
<protein>
    <recommendedName>
        <fullName evidence="7">Glutathione hydrolase proenzyme</fullName>
        <ecNumber evidence="7">2.3.2.2</ecNumber>
        <ecNumber evidence="7">3.4.19.13</ecNumber>
    </recommendedName>
    <component>
        <recommendedName>
            <fullName evidence="7">Glutathione hydrolase large chain</fullName>
        </recommendedName>
    </component>
    <component>
        <recommendedName>
            <fullName evidence="7">Glutathione hydrolase small chain</fullName>
        </recommendedName>
    </component>
</protein>
<evidence type="ECO:0000256" key="2">
    <source>
        <dbReference type="ARBA" id="ARBA00001089"/>
    </source>
</evidence>